<comment type="caution">
    <text evidence="1">The sequence shown here is derived from an EMBL/GenBank/DDBJ whole genome shotgun (WGS) entry which is preliminary data.</text>
</comment>
<organism evidence="1 2">
    <name type="scientific">Vitis vinifera</name>
    <name type="common">Grape</name>
    <dbReference type="NCBI Taxonomy" id="29760"/>
    <lineage>
        <taxon>Eukaryota</taxon>
        <taxon>Viridiplantae</taxon>
        <taxon>Streptophyta</taxon>
        <taxon>Embryophyta</taxon>
        <taxon>Tracheophyta</taxon>
        <taxon>Spermatophyta</taxon>
        <taxon>Magnoliopsida</taxon>
        <taxon>eudicotyledons</taxon>
        <taxon>Gunneridae</taxon>
        <taxon>Pentapetalae</taxon>
        <taxon>rosids</taxon>
        <taxon>Vitales</taxon>
        <taxon>Vitaceae</taxon>
        <taxon>Viteae</taxon>
        <taxon>Vitis</taxon>
    </lineage>
</organism>
<proteinExistence type="predicted"/>
<reference evidence="1 2" key="1">
    <citation type="journal article" date="2018" name="PLoS Genet.">
        <title>Population sequencing reveals clonal diversity and ancestral inbreeding in the grapevine cultivar Chardonnay.</title>
        <authorList>
            <person name="Roach M.J."/>
            <person name="Johnson D.L."/>
            <person name="Bohlmann J."/>
            <person name="van Vuuren H.J."/>
            <person name="Jones S.J."/>
            <person name="Pretorius I.S."/>
            <person name="Schmidt S.A."/>
            <person name="Borneman A.R."/>
        </authorList>
    </citation>
    <scope>NUCLEOTIDE SEQUENCE [LARGE SCALE GENOMIC DNA]</scope>
    <source>
        <strain evidence="2">cv. Chardonnay</strain>
        <tissue evidence="1">Leaf</tissue>
    </source>
</reference>
<protein>
    <submittedName>
        <fullName evidence="1">Uncharacterized protein</fullName>
    </submittedName>
</protein>
<evidence type="ECO:0000313" key="2">
    <source>
        <dbReference type="Proteomes" id="UP000288805"/>
    </source>
</evidence>
<sequence>MDIKGLGVKCLSILNKAFLSKWNWRFAIEKGPLWNCVIRGKYGEEEGGWCTREGFGVGLWKAIRKEWACECSFLPLFTLASSKDVWVADVWDSSVPRGGAGGDEEDMMLWIETKNGKFIVKSLYIALESGHQVLFLGA</sequence>
<evidence type="ECO:0000313" key="1">
    <source>
        <dbReference type="EMBL" id="RVW82885.1"/>
    </source>
</evidence>
<accession>A0A438HEJ3</accession>
<name>A0A438HEJ3_VITVI</name>
<dbReference type="EMBL" id="QGNW01000234">
    <property type="protein sequence ID" value="RVW82885.1"/>
    <property type="molecule type" value="Genomic_DNA"/>
</dbReference>
<gene>
    <name evidence="1" type="ORF">CK203_038289</name>
</gene>
<dbReference type="AlphaFoldDB" id="A0A438HEJ3"/>
<dbReference type="Proteomes" id="UP000288805">
    <property type="component" value="Unassembled WGS sequence"/>
</dbReference>